<proteinExistence type="inferred from homology"/>
<sequence>MIHNINEYVEYLESVRKRTMQYVKATPSFTLEWKPAENKFSTGDLLRHLGSSQLMFLSILEQKGWTYPGHERSKGETIEEITHYLEACHVKFIKGLLILGNDLLTKKIPTMHGHEVSSWRIMMAFIEHEIHHRGQLSSYLQNNNVEPPQIFGLKIEQVKRL</sequence>
<reference evidence="5" key="1">
    <citation type="submission" date="2019-08" db="EMBL/GenBank/DDBJ databases">
        <authorList>
            <person name="Zheng X."/>
        </authorList>
    </citation>
    <scope>NUCLEOTIDE SEQUENCE [LARGE SCALE GENOMIC DNA]</scope>
    <source>
        <strain evidence="5">FJAT-25496</strain>
    </source>
</reference>
<dbReference type="InterPro" id="IPR034660">
    <property type="entry name" value="DinB/YfiT-like"/>
</dbReference>
<name>A0A5B8Z8M5_CYTDA</name>
<keyword evidence="2 3" id="KW-0479">Metal-binding</keyword>
<dbReference type="Proteomes" id="UP000321555">
    <property type="component" value="Chromosome"/>
</dbReference>
<feature type="binding site" evidence="3">
    <location>
        <position position="48"/>
    </location>
    <ligand>
        <name>a divalent metal cation</name>
        <dbReference type="ChEBI" id="CHEBI:60240"/>
    </ligand>
</feature>
<feature type="binding site" evidence="3">
    <location>
        <position position="132"/>
    </location>
    <ligand>
        <name>a divalent metal cation</name>
        <dbReference type="ChEBI" id="CHEBI:60240"/>
    </ligand>
</feature>
<comment type="similarity">
    <text evidence="1">Belongs to the DinB family.</text>
</comment>
<dbReference type="EMBL" id="CP042593">
    <property type="protein sequence ID" value="QED49314.1"/>
    <property type="molecule type" value="Genomic_DNA"/>
</dbReference>
<dbReference type="STRING" id="1742359.GCA_001439625_03475"/>
<evidence type="ECO:0000313" key="5">
    <source>
        <dbReference type="Proteomes" id="UP000321555"/>
    </source>
</evidence>
<evidence type="ECO:0000256" key="1">
    <source>
        <dbReference type="ARBA" id="ARBA00008635"/>
    </source>
</evidence>
<feature type="binding site" evidence="3">
    <location>
        <position position="128"/>
    </location>
    <ligand>
        <name>a divalent metal cation</name>
        <dbReference type="ChEBI" id="CHEBI:60240"/>
    </ligand>
</feature>
<keyword evidence="5" id="KW-1185">Reference proteome</keyword>
<accession>A0A5B8Z8M5</accession>
<dbReference type="OrthoDB" id="119432at2"/>
<evidence type="ECO:0000256" key="2">
    <source>
        <dbReference type="ARBA" id="ARBA00022723"/>
    </source>
</evidence>
<organism evidence="4 5">
    <name type="scientific">Cytobacillus dafuensis</name>
    <name type="common">Bacillus dafuensis</name>
    <dbReference type="NCBI Taxonomy" id="1742359"/>
    <lineage>
        <taxon>Bacteria</taxon>
        <taxon>Bacillati</taxon>
        <taxon>Bacillota</taxon>
        <taxon>Bacilli</taxon>
        <taxon>Bacillales</taxon>
        <taxon>Bacillaceae</taxon>
        <taxon>Cytobacillus</taxon>
    </lineage>
</organism>
<dbReference type="SUPFAM" id="SSF109854">
    <property type="entry name" value="DinB/YfiT-like putative metalloenzymes"/>
    <property type="match status" value="1"/>
</dbReference>
<gene>
    <name evidence="4" type="ORF">FSZ17_19750</name>
</gene>
<dbReference type="Pfam" id="PF05163">
    <property type="entry name" value="DinB"/>
    <property type="match status" value="1"/>
</dbReference>
<dbReference type="GO" id="GO:0046872">
    <property type="term" value="F:metal ion binding"/>
    <property type="evidence" value="ECO:0007669"/>
    <property type="project" value="UniProtKB-KW"/>
</dbReference>
<dbReference type="Gene3D" id="1.20.120.450">
    <property type="entry name" value="dinb family like domain"/>
    <property type="match status" value="1"/>
</dbReference>
<dbReference type="AlphaFoldDB" id="A0A5B8Z8M5"/>
<dbReference type="InterPro" id="IPR007837">
    <property type="entry name" value="DinB"/>
</dbReference>
<dbReference type="RefSeq" id="WP_057773544.1">
    <property type="nucleotide sequence ID" value="NZ_CP042593.1"/>
</dbReference>
<dbReference type="KEGG" id="bda:FSZ17_19750"/>
<evidence type="ECO:0000256" key="3">
    <source>
        <dbReference type="PIRSR" id="PIRSR607837-1"/>
    </source>
</evidence>
<protein>
    <submittedName>
        <fullName evidence="4">DinB family protein</fullName>
    </submittedName>
</protein>
<evidence type="ECO:0000313" key="4">
    <source>
        <dbReference type="EMBL" id="QED49314.1"/>
    </source>
</evidence>